<name>A0AAV9EDB4_ACOCL</name>
<comment type="caution">
    <text evidence="1">The sequence shown here is derived from an EMBL/GenBank/DDBJ whole genome shotgun (WGS) entry which is preliminary data.</text>
</comment>
<sequence>MVSKRIQRSIRLQEGKHDYENGGCKRDDRPRIVEVVSCQHGAPLVPLRSAVLVHLEEQIIEVAHRIVHENLGAQFVEQMRHLNFIALPYPQNPLALERLHVAWRLDHAFHEHGVVGDVVPCLWVALLESNEVPKDGEGVLIDAQDRDLHDPIVKSDINEAALPFLLEHNARLLLLCRA</sequence>
<dbReference type="AlphaFoldDB" id="A0AAV9EDB4"/>
<gene>
    <name evidence="1" type="ORF">QJS10_CPA08g01828</name>
</gene>
<keyword evidence="2" id="KW-1185">Reference proteome</keyword>
<protein>
    <submittedName>
        <fullName evidence="1">Uncharacterized protein</fullName>
    </submittedName>
</protein>
<evidence type="ECO:0000313" key="2">
    <source>
        <dbReference type="Proteomes" id="UP001180020"/>
    </source>
</evidence>
<dbReference type="EMBL" id="JAUJYO010000008">
    <property type="protein sequence ID" value="KAK1311342.1"/>
    <property type="molecule type" value="Genomic_DNA"/>
</dbReference>
<reference evidence="1" key="2">
    <citation type="submission" date="2023-06" db="EMBL/GenBank/DDBJ databases">
        <authorList>
            <person name="Ma L."/>
            <person name="Liu K.-W."/>
            <person name="Li Z."/>
            <person name="Hsiao Y.-Y."/>
            <person name="Qi Y."/>
            <person name="Fu T."/>
            <person name="Tang G."/>
            <person name="Zhang D."/>
            <person name="Sun W.-H."/>
            <person name="Liu D.-K."/>
            <person name="Li Y."/>
            <person name="Chen G.-Z."/>
            <person name="Liu X.-D."/>
            <person name="Liao X.-Y."/>
            <person name="Jiang Y.-T."/>
            <person name="Yu X."/>
            <person name="Hao Y."/>
            <person name="Huang J."/>
            <person name="Zhao X.-W."/>
            <person name="Ke S."/>
            <person name="Chen Y.-Y."/>
            <person name="Wu W.-L."/>
            <person name="Hsu J.-L."/>
            <person name="Lin Y.-F."/>
            <person name="Huang M.-D."/>
            <person name="Li C.-Y."/>
            <person name="Huang L."/>
            <person name="Wang Z.-W."/>
            <person name="Zhao X."/>
            <person name="Zhong W.-Y."/>
            <person name="Peng D.-H."/>
            <person name="Ahmad S."/>
            <person name="Lan S."/>
            <person name="Zhang J.-S."/>
            <person name="Tsai W.-C."/>
            <person name="Van De Peer Y."/>
            <person name="Liu Z.-J."/>
        </authorList>
    </citation>
    <scope>NUCLEOTIDE SEQUENCE</scope>
    <source>
        <strain evidence="1">CP</strain>
        <tissue evidence="1">Leaves</tissue>
    </source>
</reference>
<evidence type="ECO:0000313" key="1">
    <source>
        <dbReference type="EMBL" id="KAK1311342.1"/>
    </source>
</evidence>
<reference evidence="1" key="1">
    <citation type="journal article" date="2023" name="Nat. Commun.">
        <title>Diploid and tetraploid genomes of Acorus and the evolution of monocots.</title>
        <authorList>
            <person name="Ma L."/>
            <person name="Liu K.W."/>
            <person name="Li Z."/>
            <person name="Hsiao Y.Y."/>
            <person name="Qi Y."/>
            <person name="Fu T."/>
            <person name="Tang G.D."/>
            <person name="Zhang D."/>
            <person name="Sun W.H."/>
            <person name="Liu D.K."/>
            <person name="Li Y."/>
            <person name="Chen G.Z."/>
            <person name="Liu X.D."/>
            <person name="Liao X.Y."/>
            <person name="Jiang Y.T."/>
            <person name="Yu X."/>
            <person name="Hao Y."/>
            <person name="Huang J."/>
            <person name="Zhao X.W."/>
            <person name="Ke S."/>
            <person name="Chen Y.Y."/>
            <person name="Wu W.L."/>
            <person name="Hsu J.L."/>
            <person name="Lin Y.F."/>
            <person name="Huang M.D."/>
            <person name="Li C.Y."/>
            <person name="Huang L."/>
            <person name="Wang Z.W."/>
            <person name="Zhao X."/>
            <person name="Zhong W.Y."/>
            <person name="Peng D.H."/>
            <person name="Ahmad S."/>
            <person name="Lan S."/>
            <person name="Zhang J.S."/>
            <person name="Tsai W.C."/>
            <person name="Van de Peer Y."/>
            <person name="Liu Z.J."/>
        </authorList>
    </citation>
    <scope>NUCLEOTIDE SEQUENCE</scope>
    <source>
        <strain evidence="1">CP</strain>
    </source>
</reference>
<organism evidence="1 2">
    <name type="scientific">Acorus calamus</name>
    <name type="common">Sweet flag</name>
    <dbReference type="NCBI Taxonomy" id="4465"/>
    <lineage>
        <taxon>Eukaryota</taxon>
        <taxon>Viridiplantae</taxon>
        <taxon>Streptophyta</taxon>
        <taxon>Embryophyta</taxon>
        <taxon>Tracheophyta</taxon>
        <taxon>Spermatophyta</taxon>
        <taxon>Magnoliopsida</taxon>
        <taxon>Liliopsida</taxon>
        <taxon>Acoraceae</taxon>
        <taxon>Acorus</taxon>
    </lineage>
</organism>
<accession>A0AAV9EDB4</accession>
<proteinExistence type="predicted"/>
<dbReference type="Proteomes" id="UP001180020">
    <property type="component" value="Unassembled WGS sequence"/>
</dbReference>